<organism evidence="3">
    <name type="scientific">Elizabethkingia anophelis</name>
    <dbReference type="NCBI Taxonomy" id="1117645"/>
    <lineage>
        <taxon>Bacteria</taxon>
        <taxon>Pseudomonadati</taxon>
        <taxon>Bacteroidota</taxon>
        <taxon>Flavobacteriia</taxon>
        <taxon>Flavobacteriales</taxon>
        <taxon>Weeksellaceae</taxon>
        <taxon>Elizabethkingia</taxon>
    </lineage>
</organism>
<dbReference type="EMBL" id="MAHS01000003">
    <property type="protein sequence ID" value="OPB52556.1"/>
    <property type="molecule type" value="Genomic_DNA"/>
</dbReference>
<feature type="compositionally biased region" description="Polar residues" evidence="1">
    <location>
        <begin position="89"/>
        <end position="112"/>
    </location>
</feature>
<evidence type="ECO:0000313" key="4">
    <source>
        <dbReference type="Proteomes" id="UP000189738"/>
    </source>
</evidence>
<sequence length="112" mass="12385">MDDQHPVAEVVLGVSDTVPDQSLTVREILDKFANGTLGDIAVEKYYNDDDDGFDGADLRGLDIVELEALRHEAQMDIDEINAMIKFHEQTTGNQESNPSPTDTLTTETPDHI</sequence>
<protein>
    <submittedName>
        <fullName evidence="3">Uncharacterized protein</fullName>
    </submittedName>
</protein>
<dbReference type="AlphaFoldDB" id="A0A494JBP5"/>
<evidence type="ECO:0000256" key="1">
    <source>
        <dbReference type="SAM" id="MobiDB-lite"/>
    </source>
</evidence>
<reference evidence="3" key="2">
    <citation type="submission" date="2016-06" db="EMBL/GenBank/DDBJ databases">
        <authorList>
            <person name="Nicholson A.C."/>
        </authorList>
    </citation>
    <scope>NUCLEOTIDE SEQUENCE [LARGE SCALE GENOMIC DNA]</scope>
    <source>
        <strain evidence="3">E6809</strain>
    </source>
</reference>
<gene>
    <name evidence="2" type="ORF">AYC66_14575</name>
    <name evidence="3" type="ORF">BAY09_15520</name>
</gene>
<name>A0A494JBP5_9FLAO</name>
<reference evidence="2 4" key="1">
    <citation type="submission" date="2016-02" db="EMBL/GenBank/DDBJ databases">
        <authorList>
            <person name="Nicholson A.C."/>
            <person name="Humrighouse B.W."/>
            <person name="Loparev V."/>
            <person name="Emery B."/>
            <person name="Graziano J."/>
            <person name="McQuiston J.R."/>
        </authorList>
    </citation>
    <scope>NUCLEOTIDE SEQUENCE [LARGE SCALE GENOMIC DNA]</scope>
    <source>
        <strain evidence="2 4">E6809</strain>
    </source>
</reference>
<dbReference type="EMBL" id="CP014339">
    <property type="protein sequence ID" value="AQX51833.1"/>
    <property type="molecule type" value="Genomic_DNA"/>
</dbReference>
<proteinExistence type="predicted"/>
<feature type="region of interest" description="Disordered" evidence="1">
    <location>
        <begin position="87"/>
        <end position="112"/>
    </location>
</feature>
<evidence type="ECO:0000313" key="3">
    <source>
        <dbReference type="EMBL" id="OPB52556.1"/>
    </source>
</evidence>
<accession>A0A494JBP5</accession>
<evidence type="ECO:0000313" key="2">
    <source>
        <dbReference type="EMBL" id="AQX51833.1"/>
    </source>
</evidence>
<dbReference type="Proteomes" id="UP000189738">
    <property type="component" value="Chromosome"/>
</dbReference>